<keyword evidence="4" id="KW-0670">Pyruvate</keyword>
<dbReference type="FunFam" id="3.40.250.10:FF:000015">
    <property type="entry name" value="Sulfurtransferase"/>
    <property type="match status" value="1"/>
</dbReference>
<feature type="domain" description="Rhodanese" evidence="3">
    <location>
        <begin position="19"/>
        <end position="136"/>
    </location>
</feature>
<dbReference type="EMBL" id="FMXQ01000002">
    <property type="protein sequence ID" value="SDB14832.1"/>
    <property type="molecule type" value="Genomic_DNA"/>
</dbReference>
<evidence type="ECO:0000313" key="5">
    <source>
        <dbReference type="Proteomes" id="UP000199071"/>
    </source>
</evidence>
<dbReference type="STRING" id="665467.SAMN02982931_01137"/>
<dbReference type="InterPro" id="IPR001307">
    <property type="entry name" value="Thiosulphate_STrfase_CS"/>
</dbReference>
<evidence type="ECO:0000259" key="3">
    <source>
        <dbReference type="PROSITE" id="PS50206"/>
    </source>
</evidence>
<dbReference type="OrthoDB" id="9781034at2"/>
<dbReference type="PANTHER" id="PTHR11364:SF27">
    <property type="entry name" value="SULFURTRANSFERASE"/>
    <property type="match status" value="1"/>
</dbReference>
<evidence type="ECO:0000256" key="2">
    <source>
        <dbReference type="ARBA" id="ARBA00022737"/>
    </source>
</evidence>
<keyword evidence="1 4" id="KW-0808">Transferase</keyword>
<dbReference type="Pfam" id="PF00581">
    <property type="entry name" value="Rhodanese"/>
    <property type="match status" value="2"/>
</dbReference>
<evidence type="ECO:0000256" key="1">
    <source>
        <dbReference type="ARBA" id="ARBA00022679"/>
    </source>
</evidence>
<dbReference type="CDD" id="cd01448">
    <property type="entry name" value="TST_Repeat_1"/>
    <property type="match status" value="1"/>
</dbReference>
<dbReference type="GO" id="GO:0004792">
    <property type="term" value="F:thiosulfate-cyanide sulfurtransferase activity"/>
    <property type="evidence" value="ECO:0007669"/>
    <property type="project" value="InterPro"/>
</dbReference>
<dbReference type="InterPro" id="IPR036873">
    <property type="entry name" value="Rhodanese-like_dom_sf"/>
</dbReference>
<reference evidence="4 5" key="1">
    <citation type="submission" date="2016-10" db="EMBL/GenBank/DDBJ databases">
        <authorList>
            <person name="de Groot N.N."/>
        </authorList>
    </citation>
    <scope>NUCLEOTIDE SEQUENCE [LARGE SCALE GENOMIC DNA]</scope>
    <source>
        <strain evidence="4 5">ATCC 35022</strain>
    </source>
</reference>
<dbReference type="InterPro" id="IPR045078">
    <property type="entry name" value="TST/MPST-like"/>
</dbReference>
<protein>
    <submittedName>
        <fullName evidence="4">Thiosulfate/3-mercaptopyruvate sulfurtransferase</fullName>
    </submittedName>
</protein>
<dbReference type="PANTHER" id="PTHR11364">
    <property type="entry name" value="THIOSULFATE SULFERTANSFERASE"/>
    <property type="match status" value="1"/>
</dbReference>
<dbReference type="RefSeq" id="WP_090875362.1">
    <property type="nucleotide sequence ID" value="NZ_FMXQ01000002.1"/>
</dbReference>
<dbReference type="SMART" id="SM00450">
    <property type="entry name" value="RHOD"/>
    <property type="match status" value="2"/>
</dbReference>
<sequence length="284" mass="30488">MNHRSRWFASTEWLADHLDDPDIVIVDGSWHLPGQARDARTEYDAAHIPGAVFFDIDAVSDTANPLPHMLPPPEAFAAAVGALGIDERQRIVVYDALGLFAAPRVWWTFRIMGARDVVLLDGGLPKWLAEGRPTTDARTVRPPRPFATDFNAEAVQDLAAVRDGLAASAIQLVDARPRPRFLGEAPEPRDWVRSGRIPGSLNLPSSAVIADGVMVAPEAIADAFATAGVDLAKPIVTSCGSGVNAAILTLALEMIGVENSGLYDGSWTEWGGRQDMPLATGPER</sequence>
<dbReference type="Proteomes" id="UP000199071">
    <property type="component" value="Unassembled WGS sequence"/>
</dbReference>
<organism evidence="4 5">
    <name type="scientific">Bauldia litoralis</name>
    <dbReference type="NCBI Taxonomy" id="665467"/>
    <lineage>
        <taxon>Bacteria</taxon>
        <taxon>Pseudomonadati</taxon>
        <taxon>Pseudomonadota</taxon>
        <taxon>Alphaproteobacteria</taxon>
        <taxon>Hyphomicrobiales</taxon>
        <taxon>Kaistiaceae</taxon>
        <taxon>Bauldia</taxon>
    </lineage>
</organism>
<dbReference type="CDD" id="cd01449">
    <property type="entry name" value="TST_Repeat_2"/>
    <property type="match status" value="1"/>
</dbReference>
<proteinExistence type="predicted"/>
<accession>A0A1G6B2S7</accession>
<dbReference type="Gene3D" id="3.40.250.10">
    <property type="entry name" value="Rhodanese-like domain"/>
    <property type="match status" value="2"/>
</dbReference>
<dbReference type="AlphaFoldDB" id="A0A1G6B2S7"/>
<dbReference type="SUPFAM" id="SSF52821">
    <property type="entry name" value="Rhodanese/Cell cycle control phosphatase"/>
    <property type="match status" value="2"/>
</dbReference>
<evidence type="ECO:0000313" key="4">
    <source>
        <dbReference type="EMBL" id="SDB14832.1"/>
    </source>
</evidence>
<feature type="domain" description="Rhodanese" evidence="3">
    <location>
        <begin position="166"/>
        <end position="279"/>
    </location>
</feature>
<keyword evidence="2" id="KW-0677">Repeat</keyword>
<keyword evidence="5" id="KW-1185">Reference proteome</keyword>
<dbReference type="PROSITE" id="PS00380">
    <property type="entry name" value="RHODANESE_1"/>
    <property type="match status" value="1"/>
</dbReference>
<dbReference type="PROSITE" id="PS50206">
    <property type="entry name" value="RHODANESE_3"/>
    <property type="match status" value="2"/>
</dbReference>
<gene>
    <name evidence="4" type="ORF">SAMN02982931_01137</name>
</gene>
<dbReference type="InterPro" id="IPR001763">
    <property type="entry name" value="Rhodanese-like_dom"/>
</dbReference>
<dbReference type="NCBIfam" id="NF008557">
    <property type="entry name" value="PRK11493.1"/>
    <property type="match status" value="1"/>
</dbReference>
<name>A0A1G6B2S7_9HYPH</name>